<dbReference type="NCBIfam" id="TIGR01167">
    <property type="entry name" value="LPXTG_anchor"/>
    <property type="match status" value="1"/>
</dbReference>
<dbReference type="InterPro" id="IPR009578">
    <property type="entry name" value="Surface_Ag_I_II_A_rpt"/>
</dbReference>
<dbReference type="RefSeq" id="WP_285955583.1">
    <property type="nucleotide sequence ID" value="NZ_JASUZV010000003.1"/>
</dbReference>
<dbReference type="InterPro" id="IPR036234">
    <property type="entry name" value="SA_I/II_PAC_V_sf"/>
</dbReference>
<evidence type="ECO:0000256" key="9">
    <source>
        <dbReference type="SAM" id="SignalP"/>
    </source>
</evidence>
<keyword evidence="8" id="KW-1133">Transmembrane helix</keyword>
<evidence type="ECO:0000256" key="3">
    <source>
        <dbReference type="ARBA" id="ARBA00022729"/>
    </source>
</evidence>
<gene>
    <name evidence="11" type="ORF">QRD39_02815</name>
</gene>
<proteinExistence type="inferred from homology"/>
<evidence type="ECO:0000313" key="11">
    <source>
        <dbReference type="EMBL" id="MDL5043041.1"/>
    </source>
</evidence>
<keyword evidence="3 9" id="KW-0732">Signal</keyword>
<feature type="coiled-coil region" evidence="6">
    <location>
        <begin position="139"/>
        <end position="208"/>
    </location>
</feature>
<dbReference type="PRINTS" id="PR01217">
    <property type="entry name" value="PRICHEXTENSN"/>
</dbReference>
<dbReference type="PROSITE" id="PS50847">
    <property type="entry name" value="GRAM_POS_ANCHORING"/>
    <property type="match status" value="1"/>
</dbReference>
<evidence type="ECO:0000256" key="4">
    <source>
        <dbReference type="ARBA" id="ARBA00023088"/>
    </source>
</evidence>
<dbReference type="PANTHER" id="PTHR10068:SF14">
    <property type="entry name" value="CELL WALL ADHESIN EAP1"/>
    <property type="match status" value="1"/>
</dbReference>
<keyword evidence="6" id="KW-0175">Coiled coil</keyword>
<keyword evidence="4" id="KW-0572">Peptidoglycan-anchor</keyword>
<feature type="coiled-coil region" evidence="6">
    <location>
        <begin position="234"/>
        <end position="310"/>
    </location>
</feature>
<dbReference type="InterPro" id="IPR005877">
    <property type="entry name" value="YSIRK_signal_dom"/>
</dbReference>
<protein>
    <submittedName>
        <fullName evidence="11">GbpC/Spa domain-containing protein</fullName>
    </submittedName>
</protein>
<name>A0ABT7LQW0_9STRE</name>
<dbReference type="PROSITE" id="PS51965">
    <property type="entry name" value="AG_I_II_AR"/>
    <property type="match status" value="2"/>
</dbReference>
<keyword evidence="1" id="KW-0134">Cell wall</keyword>
<accession>A0ABT7LQW0</accession>
<feature type="repeat" description="Ag I/II A" evidence="5">
    <location>
        <begin position="287"/>
        <end position="367"/>
    </location>
</feature>
<evidence type="ECO:0000256" key="1">
    <source>
        <dbReference type="ARBA" id="ARBA00022512"/>
    </source>
</evidence>
<feature type="signal peptide" evidence="9">
    <location>
        <begin position="1"/>
        <end position="37"/>
    </location>
</feature>
<feature type="compositionally biased region" description="Pro residues" evidence="7">
    <location>
        <begin position="885"/>
        <end position="902"/>
    </location>
</feature>
<dbReference type="SUPFAM" id="SSF74914">
    <property type="entry name" value="V-region of surface antigen I/II (SA I/II, PAC)"/>
    <property type="match status" value="2"/>
</dbReference>
<dbReference type="Pfam" id="PF00746">
    <property type="entry name" value="Gram_pos_anchor"/>
    <property type="match status" value="1"/>
</dbReference>
<evidence type="ECO:0000256" key="5">
    <source>
        <dbReference type="PROSITE-ProRule" id="PRU01310"/>
    </source>
</evidence>
<dbReference type="EMBL" id="JASUZV010000003">
    <property type="protein sequence ID" value="MDL5043041.1"/>
    <property type="molecule type" value="Genomic_DNA"/>
</dbReference>
<feature type="domain" description="Gram-positive cocci surface proteins LPxTG" evidence="10">
    <location>
        <begin position="994"/>
        <end position="1027"/>
    </location>
</feature>
<dbReference type="Proteomes" id="UP001529255">
    <property type="component" value="Unassembled WGS sequence"/>
</dbReference>
<feature type="coiled-coil region" evidence="6">
    <location>
        <begin position="346"/>
        <end position="397"/>
    </location>
</feature>
<evidence type="ECO:0000256" key="8">
    <source>
        <dbReference type="SAM" id="Phobius"/>
    </source>
</evidence>
<feature type="transmembrane region" description="Helical" evidence="8">
    <location>
        <begin position="1004"/>
        <end position="1021"/>
    </location>
</feature>
<dbReference type="Gene3D" id="2.60.530.10">
    <property type="entry name" value="Major cell-surface adhesin PAc"/>
    <property type="match status" value="2"/>
</dbReference>
<comment type="caution">
    <text evidence="11">The sequence shown here is derived from an EMBL/GenBank/DDBJ whole genome shotgun (WGS) entry which is preliminary data.</text>
</comment>
<dbReference type="InterPro" id="IPR013574">
    <property type="entry name" value="Glucan-bd_C/Surface_Ag-I/II_V"/>
</dbReference>
<feature type="repeat" description="Ag I/II A" evidence="5">
    <location>
        <begin position="189"/>
        <end position="269"/>
    </location>
</feature>
<dbReference type="PANTHER" id="PTHR10068">
    <property type="entry name" value="BONE MARROW PROTEOGLYCAN"/>
    <property type="match status" value="1"/>
</dbReference>
<evidence type="ECO:0000256" key="7">
    <source>
        <dbReference type="SAM" id="MobiDB-lite"/>
    </source>
</evidence>
<evidence type="ECO:0000256" key="2">
    <source>
        <dbReference type="ARBA" id="ARBA00022525"/>
    </source>
</evidence>
<evidence type="ECO:0000313" key="12">
    <source>
        <dbReference type="Proteomes" id="UP001529255"/>
    </source>
</evidence>
<keyword evidence="2" id="KW-0964">Secreted</keyword>
<keyword evidence="8" id="KW-0812">Transmembrane</keyword>
<dbReference type="NCBIfam" id="TIGR01168">
    <property type="entry name" value="YSIRK_signal"/>
    <property type="match status" value="1"/>
</dbReference>
<feature type="compositionally biased region" description="Pro residues" evidence="7">
    <location>
        <begin position="964"/>
        <end position="980"/>
    </location>
</feature>
<feature type="compositionally biased region" description="Pro residues" evidence="7">
    <location>
        <begin position="911"/>
        <end position="928"/>
    </location>
</feature>
<evidence type="ECO:0000259" key="10">
    <source>
        <dbReference type="PROSITE" id="PS50847"/>
    </source>
</evidence>
<dbReference type="Pfam" id="PF04650">
    <property type="entry name" value="YSIRK_signal"/>
    <property type="match status" value="1"/>
</dbReference>
<comment type="similarity">
    <text evidence="5">Belongs to the antigen I/II family.</text>
</comment>
<sequence>MGKKELQRYSLRKSSLGAASVLLGTAVIAVGASNASADEVATTTDSSTPAVKATDAVEEGTATVADSTDKKVVNVTEEGNTTVTTSEVTNTSLETAKTVATNEGIEVKEETAQAKDTVEAAAADNKAQAEKINSVVSDYKAAKEQYKSDKADYDKAKANYDAKLTEKALAEKSNTEAQEKYNTEKAAYDKAQEQYQIAKQAYDSALSEYKTKKVTYDAKVAEKEATDKENALSAAKYQAELATYNQAKADYEAALAQYNSDKAKYNAEKANYDKKVTEKVVTEKRNAEAEAKYQNELAAYKEAKAKYDVEKAAYDKNIELYKTKKAAYEVDFETKKAIEKYNADAKAKYEAALVVYNEQKAKYDQEYLEYQNKLAVYQTALKQYQEAKAAYDKYMEDPVYRNLKDAEVVQELTFHRETEATHKLEGVSNYLTKAAQERLNTSNVFQYDSNKLQASDIVTDSPWTNTEDEWIQVKEGDKFVVTYDGLNQSSMLVKNEASPIKRVVYRYEIVSLPSNDGKGIAKISKDPTVTMTVGASTDQAKPVKVAVDVEFYDKDGKMFNLNEHNAVVALNSLNHWNGAAYVETSERPRPITVEAKDVNGNTIRGTYNPYADGSTLAIQNGEVVTKSGYADFGGATVNISADNPLKVVVPITDWNGSEWFVSREIPSDVTTLNASGSGNGHALGNQDYTFGDKDDVIGTYSVSAETGLITFTPKKKYQSTRHQEYVNIGDNQFIAIPKSSVTYDAATKEVTSANDNQYIDHGSVYNGETTSDLTGWDNEDSPYLYYGGAGIKMTNGHLVFTADGANADGAPTVYWFAINSNLGLPKNPGEKPEEPKAPTPPTAPTKPLMKTVGINPQEPTPPTPPKEPVAPTPPTPEVVEVPGKPQEPTPPTGPVVPTPPTPKVVEVPAKPVEPTPPTGPVAPTPPTPKVVEVPAKPVEPKTPEKPTVVWHKNYVVERVSHVVPPTPKTPQKPVTPPTTPTPDTEVPVVAQPELPQTGEHTSNAGFLGLLSMIFAAFIGFFKRHKED</sequence>
<evidence type="ECO:0000256" key="6">
    <source>
        <dbReference type="SAM" id="Coils"/>
    </source>
</evidence>
<keyword evidence="12" id="KW-1185">Reference proteome</keyword>
<dbReference type="Pfam" id="PF08363">
    <property type="entry name" value="GbpC"/>
    <property type="match status" value="2"/>
</dbReference>
<feature type="compositionally biased region" description="Pro residues" evidence="7">
    <location>
        <begin position="858"/>
        <end position="876"/>
    </location>
</feature>
<keyword evidence="8" id="KW-0472">Membrane</keyword>
<reference evidence="11 12" key="1">
    <citation type="submission" date="2023-06" db="EMBL/GenBank/DDBJ databases">
        <title>A potential novel species of Streptococcus isolated from human milk sample.</title>
        <authorList>
            <person name="Nguyen H.V."/>
            <person name="Trinh A.T.V."/>
            <person name="Hoang A.T.L."/>
            <person name="Bui L.N.H."/>
            <person name="Tran Q.T.L."/>
            <person name="Trinh T."/>
        </authorList>
    </citation>
    <scope>NUCLEOTIDE SEQUENCE [LARGE SCALE GENOMIC DNA]</scope>
    <source>
        <strain evidence="11 12">VTCC 12812</strain>
    </source>
</reference>
<dbReference type="InterPro" id="IPR019931">
    <property type="entry name" value="LPXTG_anchor"/>
</dbReference>
<feature type="region of interest" description="Disordered" evidence="7">
    <location>
        <begin position="825"/>
        <end position="944"/>
    </location>
</feature>
<organism evidence="11 12">
    <name type="scientific">Streptococcus raffinosi</name>
    <dbReference type="NCBI Taxonomy" id="3053355"/>
    <lineage>
        <taxon>Bacteria</taxon>
        <taxon>Bacillati</taxon>
        <taxon>Bacillota</taxon>
        <taxon>Bacilli</taxon>
        <taxon>Lactobacillales</taxon>
        <taxon>Streptococcaceae</taxon>
        <taxon>Streptococcus</taxon>
    </lineage>
</organism>
<feature type="chain" id="PRO_5046783609" evidence="9">
    <location>
        <begin position="38"/>
        <end position="1027"/>
    </location>
</feature>
<feature type="region of interest" description="Disordered" evidence="7">
    <location>
        <begin position="963"/>
        <end position="986"/>
    </location>
</feature>
<dbReference type="Gene3D" id="6.10.250.2200">
    <property type="match status" value="2"/>
</dbReference>